<gene>
    <name evidence="2" type="ORF">D0Y65_009812</name>
    <name evidence="1" type="ORF">glysoja_047302</name>
</gene>
<dbReference type="Proteomes" id="UP000289340">
    <property type="component" value="Chromosome 4"/>
</dbReference>
<evidence type="ECO:0000313" key="1">
    <source>
        <dbReference type="EMBL" id="KHN12083.1"/>
    </source>
</evidence>
<dbReference type="EMBL" id="QZWG01000004">
    <property type="protein sequence ID" value="RZC16662.1"/>
    <property type="molecule type" value="Genomic_DNA"/>
</dbReference>
<dbReference type="EMBL" id="KN663439">
    <property type="protein sequence ID" value="KHN12083.1"/>
    <property type="molecule type" value="Genomic_DNA"/>
</dbReference>
<dbReference type="SMR" id="A0A0B2PWG6"/>
<protein>
    <submittedName>
        <fullName evidence="1">Uncharacterized protein</fullName>
    </submittedName>
</protein>
<evidence type="ECO:0000313" key="3">
    <source>
        <dbReference type="Proteomes" id="UP000289340"/>
    </source>
</evidence>
<organism evidence="1">
    <name type="scientific">Glycine soja</name>
    <name type="common">Wild soybean</name>
    <dbReference type="NCBI Taxonomy" id="3848"/>
    <lineage>
        <taxon>Eukaryota</taxon>
        <taxon>Viridiplantae</taxon>
        <taxon>Streptophyta</taxon>
        <taxon>Embryophyta</taxon>
        <taxon>Tracheophyta</taxon>
        <taxon>Spermatophyta</taxon>
        <taxon>Magnoliopsida</taxon>
        <taxon>eudicotyledons</taxon>
        <taxon>Gunneridae</taxon>
        <taxon>Pentapetalae</taxon>
        <taxon>rosids</taxon>
        <taxon>fabids</taxon>
        <taxon>Fabales</taxon>
        <taxon>Fabaceae</taxon>
        <taxon>Papilionoideae</taxon>
        <taxon>50 kb inversion clade</taxon>
        <taxon>NPAAA clade</taxon>
        <taxon>indigoferoid/millettioid clade</taxon>
        <taxon>Phaseoleae</taxon>
        <taxon>Glycine</taxon>
        <taxon>Glycine subgen. Soja</taxon>
    </lineage>
</organism>
<reference evidence="2 3" key="2">
    <citation type="submission" date="2018-09" db="EMBL/GenBank/DDBJ databases">
        <title>A high-quality reference genome of wild soybean provides a powerful tool to mine soybean genomes.</title>
        <authorList>
            <person name="Xie M."/>
            <person name="Chung C.Y.L."/>
            <person name="Li M.-W."/>
            <person name="Wong F.-L."/>
            <person name="Chan T.-F."/>
            <person name="Lam H.-M."/>
        </authorList>
    </citation>
    <scope>NUCLEOTIDE SEQUENCE [LARGE SCALE GENOMIC DNA]</scope>
    <source>
        <strain evidence="3">cv. W05</strain>
        <tissue evidence="2">Hypocotyl of etiolated seedlings</tissue>
    </source>
</reference>
<sequence length="69" mass="7792">MKFLLLLNSIRSEGVCGVMSQQPPGGRSIQEKDRELRQEEREEWGLLQRASAESRFTAARVTEGVATTR</sequence>
<reference evidence="1" key="1">
    <citation type="submission" date="2014-07" db="EMBL/GenBank/DDBJ databases">
        <title>Identification of a novel salt tolerance gene in wild soybean by whole-genome sequencing.</title>
        <authorList>
            <person name="Lam H.-M."/>
            <person name="Qi X."/>
            <person name="Li M.-W."/>
            <person name="Liu X."/>
            <person name="Xie M."/>
            <person name="Ni M."/>
            <person name="Xu X."/>
        </authorList>
    </citation>
    <scope>NUCLEOTIDE SEQUENCE [LARGE SCALE GENOMIC DNA]</scope>
    <source>
        <tissue evidence="1">Root</tissue>
    </source>
</reference>
<proteinExistence type="predicted"/>
<accession>A0A0B2PWG6</accession>
<evidence type="ECO:0000313" key="2">
    <source>
        <dbReference type="EMBL" id="RZC16662.1"/>
    </source>
</evidence>
<dbReference type="AlphaFoldDB" id="A0A0B2PWG6"/>
<name>A0A0B2PWG6_GLYSO</name>
<dbReference type="Proteomes" id="UP000053555">
    <property type="component" value="Unassembled WGS sequence"/>
</dbReference>
<keyword evidence="3" id="KW-1185">Reference proteome</keyword>